<organism evidence="1 2">
    <name type="scientific">Chelydra serpentina</name>
    <name type="common">Snapping turtle</name>
    <name type="synonym">Testudo serpentina</name>
    <dbReference type="NCBI Taxonomy" id="8475"/>
    <lineage>
        <taxon>Eukaryota</taxon>
        <taxon>Metazoa</taxon>
        <taxon>Chordata</taxon>
        <taxon>Craniata</taxon>
        <taxon>Vertebrata</taxon>
        <taxon>Euteleostomi</taxon>
        <taxon>Archelosauria</taxon>
        <taxon>Testudinata</taxon>
        <taxon>Testudines</taxon>
        <taxon>Cryptodira</taxon>
        <taxon>Durocryptodira</taxon>
        <taxon>Americhelydia</taxon>
        <taxon>Chelydroidea</taxon>
        <taxon>Chelydridae</taxon>
        <taxon>Chelydra</taxon>
    </lineage>
</organism>
<dbReference type="GO" id="GO:0032543">
    <property type="term" value="P:mitochondrial translation"/>
    <property type="evidence" value="ECO:0007669"/>
    <property type="project" value="InterPro"/>
</dbReference>
<dbReference type="InterPro" id="IPR033620">
    <property type="entry name" value="Ribosomal_mS37_met"/>
</dbReference>
<evidence type="ECO:0000313" key="2">
    <source>
        <dbReference type="Proteomes" id="UP000694403"/>
    </source>
</evidence>
<dbReference type="AlphaFoldDB" id="A0A8C3S8Y3"/>
<dbReference type="SUPFAM" id="SSF47072">
    <property type="entry name" value="Cysteine alpha-hairpin motif"/>
    <property type="match status" value="1"/>
</dbReference>
<reference evidence="1" key="1">
    <citation type="submission" date="2025-08" db="UniProtKB">
        <authorList>
            <consortium name="Ensembl"/>
        </authorList>
    </citation>
    <scope>IDENTIFICATION</scope>
</reference>
<dbReference type="GO" id="GO:0005761">
    <property type="term" value="C:mitochondrial ribosome"/>
    <property type="evidence" value="ECO:0007669"/>
    <property type="project" value="InterPro"/>
</dbReference>
<name>A0A8C3S8Y3_CHESE</name>
<dbReference type="GO" id="GO:0003723">
    <property type="term" value="F:RNA binding"/>
    <property type="evidence" value="ECO:0007669"/>
    <property type="project" value="TreeGrafter"/>
</dbReference>
<sequence>MITSSIYGYLAGERLGEGFVYQYLFLPEATCTTEMSLLMACWKQNEFSDAACAKEIQTFYDCVAKTDMGARIAGFFCLTVFIVNNPLECIRQLCLLKPLCPNCLQTQLNYGGRL</sequence>
<dbReference type="PANTHER" id="PTHR31278:SF2">
    <property type="entry name" value="SMALL RIBOSOMAL SUBUNIT PROTEIN MS37"/>
    <property type="match status" value="1"/>
</dbReference>
<protein>
    <submittedName>
        <fullName evidence="1">Uncharacterized protein</fullName>
    </submittedName>
</protein>
<evidence type="ECO:0000313" key="1">
    <source>
        <dbReference type="Ensembl" id="ENSCSRP00000010339.1"/>
    </source>
</evidence>
<accession>A0A8C3S8Y3</accession>
<reference evidence="1" key="2">
    <citation type="submission" date="2025-09" db="UniProtKB">
        <authorList>
            <consortium name="Ensembl"/>
        </authorList>
    </citation>
    <scope>IDENTIFICATION</scope>
</reference>
<dbReference type="PANTHER" id="PTHR31278">
    <property type="entry name" value="CHCHD1"/>
    <property type="match status" value="1"/>
</dbReference>
<keyword evidence="2" id="KW-1185">Reference proteome</keyword>
<dbReference type="InterPro" id="IPR009069">
    <property type="entry name" value="Cys_alpha_HP_mot_SF"/>
</dbReference>
<dbReference type="GO" id="GO:0005654">
    <property type="term" value="C:nucleoplasm"/>
    <property type="evidence" value="ECO:0007669"/>
    <property type="project" value="TreeGrafter"/>
</dbReference>
<dbReference type="Ensembl" id="ENSCSRT00000010711.1">
    <property type="protein sequence ID" value="ENSCSRP00000010339.1"/>
    <property type="gene ID" value="ENSCSRG00000007700.1"/>
</dbReference>
<proteinExistence type="predicted"/>
<dbReference type="Proteomes" id="UP000694403">
    <property type="component" value="Unplaced"/>
</dbReference>